<gene>
    <name evidence="3" type="ORF">BWQ96_01848</name>
</gene>
<evidence type="ECO:0000256" key="1">
    <source>
        <dbReference type="ARBA" id="ARBA00022737"/>
    </source>
</evidence>
<dbReference type="Gene3D" id="2.160.20.80">
    <property type="entry name" value="E3 ubiquitin-protein ligase SopA"/>
    <property type="match status" value="1"/>
</dbReference>
<feature type="region of interest" description="Disordered" evidence="2">
    <location>
        <begin position="209"/>
        <end position="228"/>
    </location>
</feature>
<accession>A0A2V3J1W0</accession>
<keyword evidence="1" id="KW-0677">Repeat</keyword>
<dbReference type="SUPFAM" id="SSF141571">
    <property type="entry name" value="Pentapeptide repeat-like"/>
    <property type="match status" value="1"/>
</dbReference>
<reference evidence="3 4" key="1">
    <citation type="journal article" date="2018" name="Mol. Biol. Evol.">
        <title>Analysis of the draft genome of the red seaweed Gracilariopsis chorda provides insights into genome size evolution in Rhodophyta.</title>
        <authorList>
            <person name="Lee J."/>
            <person name="Yang E.C."/>
            <person name="Graf L."/>
            <person name="Yang J.H."/>
            <person name="Qiu H."/>
            <person name="Zel Zion U."/>
            <person name="Chan C.X."/>
            <person name="Stephens T.G."/>
            <person name="Weber A.P.M."/>
            <person name="Boo G.H."/>
            <person name="Boo S.M."/>
            <person name="Kim K.M."/>
            <person name="Shin Y."/>
            <person name="Jung M."/>
            <person name="Lee S.J."/>
            <person name="Yim H.S."/>
            <person name="Lee J.H."/>
            <person name="Bhattacharya D."/>
            <person name="Yoon H.S."/>
        </authorList>
    </citation>
    <scope>NUCLEOTIDE SEQUENCE [LARGE SCALE GENOMIC DNA]</scope>
    <source>
        <strain evidence="3 4">SKKU-2015</strain>
        <tissue evidence="3">Whole body</tissue>
    </source>
</reference>
<organism evidence="3 4">
    <name type="scientific">Gracilariopsis chorda</name>
    <dbReference type="NCBI Taxonomy" id="448386"/>
    <lineage>
        <taxon>Eukaryota</taxon>
        <taxon>Rhodophyta</taxon>
        <taxon>Florideophyceae</taxon>
        <taxon>Rhodymeniophycidae</taxon>
        <taxon>Gracilariales</taxon>
        <taxon>Gracilariaceae</taxon>
        <taxon>Gracilariopsis</taxon>
    </lineage>
</organism>
<evidence type="ECO:0000313" key="3">
    <source>
        <dbReference type="EMBL" id="PXF48388.1"/>
    </source>
</evidence>
<dbReference type="OrthoDB" id="9989223at2759"/>
<dbReference type="AlphaFoldDB" id="A0A2V3J1W0"/>
<proteinExistence type="predicted"/>
<sequence length="228" mass="24190">MPFAFLPAVPVLPATPPPPHRVPYAPRCVAAPSTHPSLPIAALKALSVAALSLSLTLTPPPAQAALTKLPPIDRANPTRCQPTSSAIGQANAARDTLLDLRECNLSSRNLSSYDLSGAIMSSANFDNANLTDVQLSKSYAFSASFRATDFTNAIADRVTFDNADLTDVIFVNAVLSDSTFENAILENADFTDVYIGDFAQRSLCKNPTLKGTNPLTGAPTRESLGCRR</sequence>
<keyword evidence="4" id="KW-1185">Reference proteome</keyword>
<evidence type="ECO:0000256" key="2">
    <source>
        <dbReference type="SAM" id="MobiDB-lite"/>
    </source>
</evidence>
<dbReference type="InterPro" id="IPR001646">
    <property type="entry name" value="5peptide_repeat"/>
</dbReference>
<comment type="caution">
    <text evidence="3">The sequence shown here is derived from an EMBL/GenBank/DDBJ whole genome shotgun (WGS) entry which is preliminary data.</text>
</comment>
<dbReference type="Pfam" id="PF00805">
    <property type="entry name" value="Pentapeptide"/>
    <property type="match status" value="2"/>
</dbReference>
<dbReference type="STRING" id="448386.A0A2V3J1W0"/>
<name>A0A2V3J1W0_9FLOR</name>
<evidence type="ECO:0000313" key="4">
    <source>
        <dbReference type="Proteomes" id="UP000247409"/>
    </source>
</evidence>
<dbReference type="Proteomes" id="UP000247409">
    <property type="component" value="Unassembled WGS sequence"/>
</dbReference>
<dbReference type="EMBL" id="NBIV01000014">
    <property type="protein sequence ID" value="PXF48388.1"/>
    <property type="molecule type" value="Genomic_DNA"/>
</dbReference>
<dbReference type="PANTHER" id="PTHR47485:SF1">
    <property type="entry name" value="THYLAKOID LUMENAL 17.4 KDA PROTEIN, CHLOROPLASTIC"/>
    <property type="match status" value="1"/>
</dbReference>
<dbReference type="PANTHER" id="PTHR47485">
    <property type="entry name" value="THYLAKOID LUMENAL 17.4 KDA PROTEIN, CHLOROPLASTIC"/>
    <property type="match status" value="1"/>
</dbReference>
<protein>
    <submittedName>
        <fullName evidence="3">Thylakoid lumenal 17.4 kDa protein, chloroplastic</fullName>
    </submittedName>
</protein>